<proteinExistence type="predicted"/>
<reference evidence="1 2" key="1">
    <citation type="submission" date="2021-06" db="EMBL/GenBank/DDBJ databases">
        <authorList>
            <person name="Kallberg Y."/>
            <person name="Tangrot J."/>
            <person name="Rosling A."/>
        </authorList>
    </citation>
    <scope>NUCLEOTIDE SEQUENCE [LARGE SCALE GENOMIC DNA]</scope>
    <source>
        <strain evidence="1 2">120-4 pot B 10/14</strain>
    </source>
</reference>
<evidence type="ECO:0000313" key="2">
    <source>
        <dbReference type="Proteomes" id="UP000789901"/>
    </source>
</evidence>
<name>A0ABN7VPP3_GIGMA</name>
<dbReference type="Proteomes" id="UP000789901">
    <property type="component" value="Unassembled WGS sequence"/>
</dbReference>
<keyword evidence="2" id="KW-1185">Reference proteome</keyword>
<sequence length="90" mass="10690">MSKYQYIVDGLIKSQEIASAFIHDVLSYEKEESHWAKNSEKIPPQYRGYCFRCWGTKEHMVKDFPVPVEEAIKPPWLTIQEYQVLQKLQL</sequence>
<accession>A0ABN7VPP3</accession>
<comment type="caution">
    <text evidence="1">The sequence shown here is derived from an EMBL/GenBank/DDBJ whole genome shotgun (WGS) entry which is preliminary data.</text>
</comment>
<protein>
    <submittedName>
        <fullName evidence="1">33824_t:CDS:1</fullName>
    </submittedName>
</protein>
<organism evidence="1 2">
    <name type="scientific">Gigaspora margarita</name>
    <dbReference type="NCBI Taxonomy" id="4874"/>
    <lineage>
        <taxon>Eukaryota</taxon>
        <taxon>Fungi</taxon>
        <taxon>Fungi incertae sedis</taxon>
        <taxon>Mucoromycota</taxon>
        <taxon>Glomeromycotina</taxon>
        <taxon>Glomeromycetes</taxon>
        <taxon>Diversisporales</taxon>
        <taxon>Gigasporaceae</taxon>
        <taxon>Gigaspora</taxon>
    </lineage>
</organism>
<dbReference type="EMBL" id="CAJVQB010019536">
    <property type="protein sequence ID" value="CAG8791476.1"/>
    <property type="molecule type" value="Genomic_DNA"/>
</dbReference>
<gene>
    <name evidence="1" type="ORF">GMARGA_LOCUS21303</name>
</gene>
<evidence type="ECO:0000313" key="1">
    <source>
        <dbReference type="EMBL" id="CAG8791476.1"/>
    </source>
</evidence>